<dbReference type="GO" id="GO:0051959">
    <property type="term" value="F:dynein light intermediate chain binding"/>
    <property type="evidence" value="ECO:0007669"/>
    <property type="project" value="InterPro"/>
</dbReference>
<feature type="compositionally biased region" description="Basic and acidic residues" evidence="12">
    <location>
        <begin position="1107"/>
        <end position="1117"/>
    </location>
</feature>
<reference evidence="15" key="3">
    <citation type="submission" date="2025-08" db="UniProtKB">
        <authorList>
            <consortium name="Ensembl"/>
        </authorList>
    </citation>
    <scope>IDENTIFICATION</scope>
    <source>
        <strain evidence="15">HNI</strain>
    </source>
</reference>
<dbReference type="Pfam" id="PF17852">
    <property type="entry name" value="Dynein_AAA_lid"/>
    <property type="match status" value="1"/>
</dbReference>
<evidence type="ECO:0000256" key="9">
    <source>
        <dbReference type="ARBA" id="ARBA00023175"/>
    </source>
</evidence>
<evidence type="ECO:0000256" key="13">
    <source>
        <dbReference type="SAM" id="SignalP"/>
    </source>
</evidence>
<sequence length="3217" mass="364962">MFFISLFCFLGQQLLLIEKKVTAQLTEQIRLQSESLVSDLESITAELGTEPQGIRDFSKYAFRVRETVKMLADMQKRLEYVLSLHGTVSTISRKMTEQSFEQKMLDVWGSFMTLLKQADSHVCRHLPSVAHALEKMFSCFICHLKNLIFKATSGPFLDSSQNAIEMASKLKYLCVHVQTVSAQLEELNRSSQNLQENTMDLNILTTDVLKVIARKELWQLRAAYTTWMEEWRKLLLSEVVVSEAKEKISKWMQQIQCLTNIPADDPVMQETVEVLESLTLQVGVIMKLHSTSLREKHWKAILQGMGLQCVLEKKLTVAEVMSSQLKTHQKLIYDTCRDAETEWSMEQAFQKLCLEWKDRRFQVEEFFLPAWQHSVSQNGPTADKDMRANDHSESDSTSKGPRFIITGLETLPAEINRGLSTLSTMIKSRYCNEFRPQLKEWIWAFQELGELIDLFKRHQQLWAFLTKSFDETSIRDQREHLLKRFQPVDKTYREIINTVLTDPLMVNLVSSETNDNKICQSLMDGLSTMEAIFCQTVDILPTLCDQFPRLWFLSDSEVIELLSYQQTPFTLQPFVYKLFQGVCWLAFDSKLSSNTNDGKSCAASTQGQKEMNVSGVLGTFQEQVVFCPSLEVDPDTLAWLFSFEKQLKLTIKRLMKKCAVQQNQIEPFVLDSPCDKAETEIQAHYSHHKENALTVLGLLSEFPLQCLLVAEEVNWCRIVLQAFQKTSLVGLRNLKAHNLAKLKNLGETIRGTFNGSEMTPQVSKHSSMCLRALVHLTMNHAQQLSRLMEVPHDPELSFEWISLMKYHFNSEDQNALDSDDLMCYVDVLDHRFQYGFEYFGPEDWVMVHTPSTDQAILGILMALKSYRSGFVIRNSMSGQNHTIVQLGKALGQQIIVKQCYPSTTPGFVQQMLLGALHTGAWLLLDSVDLLPKGVMSLLGKLLADIHQFFARLQENRKLRLNDEQEHIETESHIVLAGKCISPCPTYGCILISEENASMVSENLLRSVRPIALKHPDYRVIAEVMLTSIGFQEAKSLSHRLVSLLLLAKDSNCLPEHFLDENSCFLAVLQKVVSASEVHLRHGKSQRQTPNEPSVLTPEKSESTSSRNGEKDKKETAKTTKLHCRQMSLKQALMEETAIVKAILCIFITEQKKASQFNAIFKEAFPIAYQFPHFQQYMHEEERNQIQNAISEELQQQHLHCDVETISNALTLYQTLKFSQAVMLVGASGSGKTTCYKALSGALHRLQESENKCKNENNSATNFVFETPKWSSVETRVFFPNTMTYEELFGCVSETKSWKDGVFVKVLRDLEHDPTCSDVHFKKRDGPSKVKWLVMDGESVGQPGWLDYITSLCSVQDRRVCLPSGETFLAPSNLILLMEMTDLQDVSPAAVTRCSLIYFMGTDVWKAVWKSEMEAFALENQLDQKTMKMWNCLAKNLFSKTVALLEQNDLKAVNHSERGSSKRNGLQEITSFFRILQALYKDLMKQLQKPKTSLNADRKDGITAADTDGLGKKELLTRNIFLVAYIWGFAGHLHPSHWPQFDLSVRQLLSTCSYKIVVPDEISVFDNFFNFECEMCQKKAQPTTSIIPKYGKYRHLLNLMLKANQPVLLVGDPGSGKSTLCKSVLGLDKPYISIPGSPLLSSRDLRLILNNICSRKQCKYVQETTAKKPSLLLFVDDLHEAPRDVCGKMSAALETIRQSLSKGEFLTSDTSLQKSLSPGAVNYLATCCFCAPADPSSSVVSLRLSRLLSIFVLPTLSVDAILSMHSPWLKGWLKEIPLKYSPEDLSQCIITATKHLFVTLCDQFQSTAQRPQFMFSQSDLQKVFLGMCLWKWDISKTTPQKHVLTGCSPGSVLHVVHLWMHECMRTFSDRLCSDDDRDLFLSLLVGTAATHYGTILVDDYQPGKLDNSPARASTVDPALTCPNVKLAERTGSSSPSESIFPTDIKSPPALTEIIQHFKVTVPQLTYCPRPFDAVKFTNLQCSYEEMCSYYEQDVNDVLEELNMLTDRRGANVFNDTSRYIVPRQGVSQLLHILRALLIPWGHGVLMSSVRGTGRKTTVRLAAYLTGCQLMEVHSGNEKELDEILKEARDKIRTDMVKVIILVHEEVSSSVREKLLMAMAQRTYPVHHTEDELKSLVSRVTQSRRDCMDSWISDRCMGQIYRNIHAFLLMPFVQPNCCEKPANYETQRAQLTKALKLSCCVEVFQMLSNHSLIEIAIQCLKVHPFKIAVGDSAESLSLAMAGIHQSACQYASVLLGVQAFSTQTFVEFITRFVCLYNKLLKQWKNKNNRLYCSVVHLNVLNNIIVQARENVVKLQEEVATKQQHEKELLGALEDQKNLLELAVQKCETEENQLERLKEQLNQSVQQAKSLFLLRLRILESLDPHDLEEVHHYRDPPEGVVRVINSICLLFNLPPGWESAKHLLGQPNFMEELEFFDCRTVTTEQLQQLEEIIQSPHFEPESVREVSKACESLCRWVLLVYEYCCKRHQLLLQQQMEVLVREAESQVHLAKQQKKEDYQCLEDLQLKIQAVQCELDRHLADLHKAESHEKDISIYDGKFEKQFREWSSDCEKADLRQKNLPGDALILAAVISYSGPFGPDIRTELLNKWRDLCLTGDIDINPTDVRTALFTREDADLISPPPGFPICVTERLQLPIGEAVGLNEWQLENTLSARLLVKLLLWGHKESCGQHCPLLADTHQHLQMISHGRLSTDENVTLEKEVGLDLVVCADDPELLEKLDCAAEKGLKVLVTHAERANPSPEFLKKLMRPAGCWFQGSQQLAQPHPSRFHIILSTHLPITLLKSGIHASILAEVHVVDLSLSSKEIQELMLTQLLPPEDGELLIQHLRLKNYNQLLRGKMAAEKDAVMDHILQSGPLLHKDSDLLPRMAAFEEEMRKIQLEIERVSEELEGHECLLAAPRRLMELPVGLYQALQAVSRLSPTYYFSLQGFIKVMQEALWEIDKPSLLCISGKAANSAIPEIMNTMVLQLLVHYRPCLFHSHAAVLKLLALLALLNHNNFCSEAERLAFIRGLEDLEQPVTENKLSDVSAITLPSWIPPHIYSQLLLLEQIPSFIGLIASLCTSPMQWKEYLSLPSSTVVGTVPCRSHSHLSLLQRVLLWKTIVPNCLEGLASTLEECLLCLPDRAELTEPPHAGNPEVLARYLVNHEGPVILSLPNPKGQTTIQPLSLISQLSQWVVGKNKVILKDFTSTFCDFPQMHLS</sequence>
<evidence type="ECO:0000256" key="8">
    <source>
        <dbReference type="ARBA" id="ARBA00023054"/>
    </source>
</evidence>
<feature type="domain" description="AAA+ ATPase" evidence="14">
    <location>
        <begin position="1602"/>
        <end position="1754"/>
    </location>
</feature>
<comment type="subcellular location">
    <subcellularLocation>
        <location evidence="1">Cytoplasm</location>
        <location evidence="1">Cytoskeleton</location>
    </subcellularLocation>
</comment>
<reference evidence="15" key="4">
    <citation type="submission" date="2025-09" db="UniProtKB">
        <authorList>
            <consortium name="Ensembl"/>
        </authorList>
    </citation>
    <scope>IDENTIFICATION</scope>
    <source>
        <strain evidence="15">HNI</strain>
    </source>
</reference>
<dbReference type="PANTHER" id="PTHR10676:SF359">
    <property type="entry name" value="DYNEIN HEAVY CHAIN DOMAIN-CONTAINING PROTEIN 1"/>
    <property type="match status" value="1"/>
</dbReference>
<name>A0A3P9KH25_ORYLA</name>
<dbReference type="Ensembl" id="ENSORLT00020002381.1">
    <property type="protein sequence ID" value="ENSORLP00020007740.1"/>
    <property type="gene ID" value="ENSORLG00020008623.1"/>
</dbReference>
<dbReference type="InterPro" id="IPR024743">
    <property type="entry name" value="Dynein_HC_stalk"/>
</dbReference>
<evidence type="ECO:0000256" key="7">
    <source>
        <dbReference type="ARBA" id="ARBA00023017"/>
    </source>
</evidence>
<dbReference type="Gene3D" id="1.20.920.30">
    <property type="match status" value="1"/>
</dbReference>
<dbReference type="GO" id="GO:0030286">
    <property type="term" value="C:dynein complex"/>
    <property type="evidence" value="ECO:0007669"/>
    <property type="project" value="UniProtKB-KW"/>
</dbReference>
<evidence type="ECO:0000313" key="15">
    <source>
        <dbReference type="Ensembl" id="ENSORLP00020007740.1"/>
    </source>
</evidence>
<keyword evidence="9" id="KW-0505">Motor protein</keyword>
<feature type="signal peptide" evidence="13">
    <location>
        <begin position="1"/>
        <end position="23"/>
    </location>
</feature>
<dbReference type="InterPro" id="IPR027417">
    <property type="entry name" value="P-loop_NTPase"/>
</dbReference>
<keyword evidence="5" id="KW-0547">Nucleotide-binding</keyword>
<dbReference type="GO" id="GO:0045505">
    <property type="term" value="F:dynein intermediate chain binding"/>
    <property type="evidence" value="ECO:0007669"/>
    <property type="project" value="InterPro"/>
</dbReference>
<dbReference type="Gene3D" id="1.10.287.2620">
    <property type="match status" value="1"/>
</dbReference>
<dbReference type="GO" id="GO:0007018">
    <property type="term" value="P:microtubule-based movement"/>
    <property type="evidence" value="ECO:0007669"/>
    <property type="project" value="InterPro"/>
</dbReference>
<dbReference type="InterPro" id="IPR013602">
    <property type="entry name" value="Dynein_heavy_linker"/>
</dbReference>
<keyword evidence="6" id="KW-0067">ATP-binding</keyword>
<evidence type="ECO:0000259" key="14">
    <source>
        <dbReference type="SMART" id="SM00382"/>
    </source>
</evidence>
<dbReference type="Gene3D" id="1.20.920.20">
    <property type="match status" value="1"/>
</dbReference>
<dbReference type="InterPro" id="IPR024317">
    <property type="entry name" value="Dynein_heavy_chain_D4_dom"/>
</dbReference>
<keyword evidence="7" id="KW-0243">Dynein</keyword>
<dbReference type="InterPro" id="IPR003593">
    <property type="entry name" value="AAA+_ATPase"/>
</dbReference>
<feature type="coiled-coil region" evidence="11">
    <location>
        <begin position="177"/>
        <end position="204"/>
    </location>
</feature>
<dbReference type="InterPro" id="IPR043157">
    <property type="entry name" value="Dynein_AAA1S"/>
</dbReference>
<evidence type="ECO:0000256" key="12">
    <source>
        <dbReference type="SAM" id="MobiDB-lite"/>
    </source>
</evidence>
<dbReference type="InterPro" id="IPR035699">
    <property type="entry name" value="AAA_6"/>
</dbReference>
<dbReference type="InterPro" id="IPR042222">
    <property type="entry name" value="Dynein_2_N"/>
</dbReference>
<keyword evidence="4" id="KW-0493">Microtubule</keyword>
<feature type="chain" id="PRO_5018252301" evidence="13">
    <location>
        <begin position="24"/>
        <end position="3217"/>
    </location>
</feature>
<dbReference type="PANTHER" id="PTHR10676">
    <property type="entry name" value="DYNEIN HEAVY CHAIN FAMILY PROTEIN"/>
    <property type="match status" value="1"/>
</dbReference>
<evidence type="ECO:0000256" key="10">
    <source>
        <dbReference type="ARBA" id="ARBA00023212"/>
    </source>
</evidence>
<dbReference type="GO" id="GO:0005524">
    <property type="term" value="F:ATP binding"/>
    <property type="evidence" value="ECO:0007669"/>
    <property type="project" value="UniProtKB-KW"/>
</dbReference>
<dbReference type="Gene3D" id="1.20.58.1120">
    <property type="match status" value="1"/>
</dbReference>
<evidence type="ECO:0000256" key="3">
    <source>
        <dbReference type="ARBA" id="ARBA00022490"/>
    </source>
</evidence>
<dbReference type="SUPFAM" id="SSF52540">
    <property type="entry name" value="P-loop containing nucleoside triphosphate hydrolases"/>
    <property type="match status" value="2"/>
</dbReference>
<evidence type="ECO:0000256" key="5">
    <source>
        <dbReference type="ARBA" id="ARBA00022741"/>
    </source>
</evidence>
<dbReference type="Pfam" id="PF12777">
    <property type="entry name" value="MT"/>
    <property type="match status" value="1"/>
</dbReference>
<dbReference type="Gene3D" id="1.10.8.710">
    <property type="match status" value="1"/>
</dbReference>
<proteinExistence type="inferred from homology"/>
<feature type="coiled-coil region" evidence="11">
    <location>
        <begin position="2295"/>
        <end position="2371"/>
    </location>
</feature>
<feature type="region of interest" description="Disordered" evidence="12">
    <location>
        <begin position="1079"/>
        <end position="1118"/>
    </location>
</feature>
<keyword evidence="8 11" id="KW-0175">Coiled coil</keyword>
<evidence type="ECO:0000256" key="2">
    <source>
        <dbReference type="ARBA" id="ARBA00008887"/>
    </source>
</evidence>
<organism evidence="15 16">
    <name type="scientific">Oryzias latipes</name>
    <name type="common">Japanese rice fish</name>
    <name type="synonym">Japanese killifish</name>
    <dbReference type="NCBI Taxonomy" id="8090"/>
    <lineage>
        <taxon>Eukaryota</taxon>
        <taxon>Metazoa</taxon>
        <taxon>Chordata</taxon>
        <taxon>Craniata</taxon>
        <taxon>Vertebrata</taxon>
        <taxon>Euteleostomi</taxon>
        <taxon>Actinopterygii</taxon>
        <taxon>Neopterygii</taxon>
        <taxon>Teleostei</taxon>
        <taxon>Neoteleostei</taxon>
        <taxon>Acanthomorphata</taxon>
        <taxon>Ovalentaria</taxon>
        <taxon>Atherinomorphae</taxon>
        <taxon>Beloniformes</taxon>
        <taxon>Adrianichthyidae</taxon>
        <taxon>Oryziinae</taxon>
        <taxon>Oryzias</taxon>
    </lineage>
</organism>
<feature type="region of interest" description="Disordered" evidence="12">
    <location>
        <begin position="377"/>
        <end position="400"/>
    </location>
</feature>
<accession>A0A3P9KH25</accession>
<evidence type="ECO:0000256" key="4">
    <source>
        <dbReference type="ARBA" id="ARBA00022701"/>
    </source>
</evidence>
<keyword evidence="3" id="KW-0963">Cytoplasm</keyword>
<dbReference type="SMART" id="SM00382">
    <property type="entry name" value="AAA"/>
    <property type="match status" value="1"/>
</dbReference>
<dbReference type="Gene3D" id="3.40.50.300">
    <property type="entry name" value="P-loop containing nucleotide triphosphate hydrolases"/>
    <property type="match status" value="5"/>
</dbReference>
<dbReference type="InterPro" id="IPR042228">
    <property type="entry name" value="Dynein_linker_3"/>
</dbReference>
<evidence type="ECO:0000256" key="1">
    <source>
        <dbReference type="ARBA" id="ARBA00004245"/>
    </source>
</evidence>
<dbReference type="InterPro" id="IPR041466">
    <property type="entry name" value="Dynein_AAA5_ext"/>
</dbReference>
<dbReference type="Pfam" id="PF12774">
    <property type="entry name" value="AAA_6"/>
    <property type="match status" value="1"/>
</dbReference>
<dbReference type="GO" id="GO:0005874">
    <property type="term" value="C:microtubule"/>
    <property type="evidence" value="ECO:0007669"/>
    <property type="project" value="UniProtKB-KW"/>
</dbReference>
<reference evidence="15 16" key="2">
    <citation type="submission" date="2017-04" db="EMBL/GenBank/DDBJ databases">
        <title>CpG methylation of centromeres and impact of large insertions on vertebrate speciation.</title>
        <authorList>
            <person name="Ichikawa K."/>
            <person name="Yoshimura J."/>
            <person name="Morishita S."/>
        </authorList>
    </citation>
    <scope>NUCLEOTIDE SEQUENCE</scope>
    <source>
        <strain evidence="15 16">HNI</strain>
    </source>
</reference>
<dbReference type="Gene3D" id="3.20.180.20">
    <property type="entry name" value="Dynein heavy chain, N-terminal domain 2"/>
    <property type="match status" value="1"/>
</dbReference>
<feature type="coiled-coil region" evidence="11">
    <location>
        <begin position="2490"/>
        <end position="2538"/>
    </location>
</feature>
<evidence type="ECO:0000256" key="6">
    <source>
        <dbReference type="ARBA" id="ARBA00022840"/>
    </source>
</evidence>
<reference key="1">
    <citation type="journal article" date="2007" name="Nature">
        <title>The medaka draft genome and insights into vertebrate genome evolution.</title>
        <authorList>
            <person name="Kasahara M."/>
            <person name="Naruse K."/>
            <person name="Sasaki S."/>
            <person name="Nakatani Y."/>
            <person name="Qu W."/>
            <person name="Ahsan B."/>
            <person name="Yamada T."/>
            <person name="Nagayasu Y."/>
            <person name="Doi K."/>
            <person name="Kasai Y."/>
            <person name="Jindo T."/>
            <person name="Kobayashi D."/>
            <person name="Shimada A."/>
            <person name="Toyoda A."/>
            <person name="Kuroki Y."/>
            <person name="Fujiyama A."/>
            <person name="Sasaki T."/>
            <person name="Shimizu A."/>
            <person name="Asakawa S."/>
            <person name="Shimizu N."/>
            <person name="Hashimoto S."/>
            <person name="Yang J."/>
            <person name="Lee Y."/>
            <person name="Matsushima K."/>
            <person name="Sugano S."/>
            <person name="Sakaizumi M."/>
            <person name="Narita T."/>
            <person name="Ohishi K."/>
            <person name="Haga S."/>
            <person name="Ohta F."/>
            <person name="Nomoto H."/>
            <person name="Nogata K."/>
            <person name="Morishita T."/>
            <person name="Endo T."/>
            <person name="Shin-I T."/>
            <person name="Takeda H."/>
            <person name="Morishita S."/>
            <person name="Kohara Y."/>
        </authorList>
    </citation>
    <scope>NUCLEOTIDE SEQUENCE [LARGE SCALE GENOMIC DNA]</scope>
    <source>
        <strain>Hd-rR</strain>
    </source>
</reference>
<dbReference type="Pfam" id="PF08393">
    <property type="entry name" value="DHC_N2"/>
    <property type="match status" value="1"/>
</dbReference>
<dbReference type="InterPro" id="IPR026983">
    <property type="entry name" value="DHC"/>
</dbReference>
<feature type="coiled-coil region" evidence="11">
    <location>
        <begin position="2885"/>
        <end position="2912"/>
    </location>
</feature>
<dbReference type="Proteomes" id="UP000265180">
    <property type="component" value="Chromosome 1"/>
</dbReference>
<evidence type="ECO:0000313" key="16">
    <source>
        <dbReference type="Proteomes" id="UP000265180"/>
    </source>
</evidence>
<dbReference type="Pfam" id="PF12780">
    <property type="entry name" value="AAA_8"/>
    <property type="match status" value="1"/>
</dbReference>
<keyword evidence="10" id="KW-0206">Cytoskeleton</keyword>
<comment type="similarity">
    <text evidence="2">Belongs to the dynein heavy chain family.</text>
</comment>
<dbReference type="Gene3D" id="1.20.140.100">
    <property type="entry name" value="Dynein heavy chain, N-terminal domain 2"/>
    <property type="match status" value="1"/>
</dbReference>
<feature type="compositionally biased region" description="Basic and acidic residues" evidence="12">
    <location>
        <begin position="382"/>
        <end position="396"/>
    </location>
</feature>
<keyword evidence="13" id="KW-0732">Signal</keyword>
<evidence type="ECO:0000256" key="11">
    <source>
        <dbReference type="SAM" id="Coils"/>
    </source>
</evidence>
<dbReference type="Pfam" id="PF12775">
    <property type="entry name" value="AAA_7"/>
    <property type="match status" value="1"/>
</dbReference>
<protein>
    <submittedName>
        <fullName evidence="15">Si:dkey-11m19.5</fullName>
    </submittedName>
</protein>